<dbReference type="InterPro" id="IPR011583">
    <property type="entry name" value="Chitinase_II/V-like_cat"/>
</dbReference>
<protein>
    <recommendedName>
        <fullName evidence="4">chitinase</fullName>
        <ecNumber evidence="4">3.2.1.14</ecNumber>
    </recommendedName>
</protein>
<dbReference type="OMA" id="FARIVSM"/>
<evidence type="ECO:0000256" key="6">
    <source>
        <dbReference type="ARBA" id="ARBA00022801"/>
    </source>
</evidence>
<comment type="catalytic activity">
    <reaction evidence="1">
        <text>Random endo-hydrolysis of N-acetyl-beta-D-glucosaminide (1-&gt;4)-beta-linkages in chitin and chitodextrins.</text>
        <dbReference type="EC" id="3.2.1.14"/>
    </reaction>
</comment>
<dbReference type="STRING" id="759272.G0S2M6"/>
<dbReference type="eggNOG" id="KOG2806">
    <property type="taxonomic scope" value="Eukaryota"/>
</dbReference>
<feature type="region of interest" description="Disordered" evidence="12">
    <location>
        <begin position="1225"/>
        <end position="1244"/>
    </location>
</feature>
<comment type="similarity">
    <text evidence="3">Belongs to the glycosyl hydrolase 18 family. Chitinase class V subfamily.</text>
</comment>
<dbReference type="InterPro" id="IPR050314">
    <property type="entry name" value="Glycosyl_Hydrlase_18"/>
</dbReference>
<keyword evidence="5" id="KW-0964">Secreted</keyword>
<dbReference type="GeneID" id="18255816"/>
<dbReference type="SUPFAM" id="SSF54556">
    <property type="entry name" value="Chitinase insertion domain"/>
    <property type="match status" value="1"/>
</dbReference>
<keyword evidence="7" id="KW-0146">Chitin degradation</keyword>
<dbReference type="PANTHER" id="PTHR11177:SF402">
    <property type="entry name" value="CHITINASE"/>
    <property type="match status" value="1"/>
</dbReference>
<evidence type="ECO:0000256" key="8">
    <source>
        <dbReference type="ARBA" id="ARBA00023277"/>
    </source>
</evidence>
<dbReference type="KEGG" id="cthr:CTHT_0017780"/>
<sequence>MASRHNSRENFVKNVVNFLRQYGLDGVDIDWEYPAAFDRGGTPADEDNYVLLLSQMRQAFDREGAGWEISIAIPSSYWYLKGFALERLQRYVDYFNFMSYDIYGMWDRDNKWTGPYLKGHTDWSMIELGLDLLWRNGVEPKKVNMGFGFYGRSFTMENPSCFEPNGICKFSDGGNPGSCSNTKGVLTYEEIASRNHSLDVVTIYEGKETTVKYNVYGVNQWVSYDDAQSFHDKLEHLTSRCLGGLMIWAIDQDTSDFKAFGELMGDYAHLNLHGLDADSAEELSDLFGQYNGQHCYVTERCTKDRDLNSGDTVHEGEKCDPGYESVAKAHNPIQKYPRKLYDKCEKGWYRHICCPKKQLPKECKWIGAPERNRHGCIGECGGGTFELNSDDAVDPYGNQLCYQGRRKLCCRSTKLFDDCFWTKCSQTPYASDDHPDCPDGTEYVTWRNDKPDGSGGMCQEEYGTRGSPLKSPFRSSLCCPKGQRLWEEYFNNKEKDKAVWSYDTQFEHNDMDKHRASLDVIDGSDAFGFLMLNGPQEAIDDSFHKTMTIVRRNAQIPKVKREIFTKNKTLIDKVFEHAAETFYAYCNYPAGSPECERLFLGGAEDTIISLPAHVGEGPFARVVSIQKVSEEDHKILIPRHHFEHRSKERLNDNPLWKIKIDYNFHLARQDRGKVKIRVDYSNLLGYWKEITDSPAERRRKRNFDPLPGEPGFKVEHFRKMVARGEEYDRIIGRRSQKTVKRTMSLKDSELEPNGHLSTSTVPLDFSYSKRSSHGKRWWGAFKEWLRKLTTVTKDELGDLPLSWSKSVNLFKASAGCPQRTWNANLRVDLNAEVSMQATYAYYMSATFIPPSKPDVFFYFGVEPTAALELVMVGNAAARLRTGQKKIVDTLSYPGLAIKGIAAVGPTLDVYGEIKGEINLHGKALAGCRVTLEKTQVYWPQDDKEIDKYDKILGINLRDKEVPKGNKIEPSFEAGVELKAEVDVIVQPQANVGIKVGGGSYTGGTSLVDAEISAYVFTALQFLATGVASTVTKTFNYTYGVYLHWNVGYKAVASILDWVSWATQPREAYPKPRVIRIYQKHGSIDLSRPGGGFIDRRTLDSLTLHSTFKYSNETLAQATSPLDSALSMRRRQNDDDGDPMDIDSPASPTFSQTQLTCPAGGSPSIKIPELRLNCAALPPLSVSLPGNKKFRMSTVCDGYKSGNIQLPMTLTHASVISEDSMMRKKQRRNEACKNNDPEPDGLHRDRKSCKEMNEELYKAGFPRPVHSTVQVLECDEFPWAASEEGGSFMPVNERSRLCVPRVQNNYAGQCVDLLNDMQSNVGKMEPIDPPKGQERPNLWAYWGGKQNANVKIWYTTDVINGVQNRMTTYSTRQPIPVGYLPKTWKGNDKTSWVFKRNYTFSIVDDGSDAKSWWDATRYKVTKAGEQLADPNSYQSILCAVNIFGQTDYYKYPEKNGEKWNGLCLTSPRGRRQEWDDQWGLSRCLVEFGKSHDVKRSVGDEEATEWAVKSIRADQSLTMSSISQESIEVTPPWGSLPVEQYLIRNWDHSSNMTADEQRKKVVAAFVDEDLLDEDLFAFPPTRTPTESEITEILAPWRPQKLRHIAAAHARIPGFFPTDFSPFYYIVRTYYDGGAEDDVKFRKWLDDSDEDWGHCIPREHEWFCVLNDPELFNYGDDHWTRVYEVLPELASRGPDCRFTEEHIIWGLSWGQSYRDSEEYSSDEENLAEGIRAAASRDEPWLVVFDLDAFKEERARLVYRDRKGYPIKETVLGMPEGYEDFRGRCSRGATFEGYWEHAVVANMYERKGKIMKKLLPLVKEAEEKERAEEKEGKEMQDQTKEEKVYV</sequence>
<accession>G0S2M6</accession>
<evidence type="ECO:0000256" key="4">
    <source>
        <dbReference type="ARBA" id="ARBA00012729"/>
    </source>
</evidence>
<evidence type="ECO:0000256" key="7">
    <source>
        <dbReference type="ARBA" id="ARBA00023024"/>
    </source>
</evidence>
<dbReference type="GO" id="GO:0008843">
    <property type="term" value="F:endochitinase activity"/>
    <property type="evidence" value="ECO:0007669"/>
    <property type="project" value="UniProtKB-EC"/>
</dbReference>
<evidence type="ECO:0000313" key="15">
    <source>
        <dbReference type="Proteomes" id="UP000008066"/>
    </source>
</evidence>
<dbReference type="HOGENOM" id="CLU_001837_4_0_1"/>
<dbReference type="OrthoDB" id="4364812at2759"/>
<dbReference type="EC" id="3.2.1.14" evidence="4"/>
<evidence type="ECO:0000256" key="9">
    <source>
        <dbReference type="ARBA" id="ARBA00023295"/>
    </source>
</evidence>
<dbReference type="GO" id="GO:0000272">
    <property type="term" value="P:polysaccharide catabolic process"/>
    <property type="evidence" value="ECO:0007669"/>
    <property type="project" value="UniProtKB-KW"/>
</dbReference>
<dbReference type="PANTHER" id="PTHR11177">
    <property type="entry name" value="CHITINASE"/>
    <property type="match status" value="1"/>
</dbReference>
<evidence type="ECO:0000256" key="12">
    <source>
        <dbReference type="SAM" id="MobiDB-lite"/>
    </source>
</evidence>
<feature type="region of interest" description="Disordered" evidence="12">
    <location>
        <begin position="1818"/>
        <end position="1842"/>
    </location>
</feature>
<evidence type="ECO:0000256" key="10">
    <source>
        <dbReference type="ARBA" id="ARBA00023326"/>
    </source>
</evidence>
<dbReference type="PROSITE" id="PS01095">
    <property type="entry name" value="GH18_1"/>
    <property type="match status" value="1"/>
</dbReference>
<organism evidence="15">
    <name type="scientific">Chaetomium thermophilum (strain DSM 1495 / CBS 144.50 / IMI 039719)</name>
    <name type="common">Thermochaetoides thermophila</name>
    <dbReference type="NCBI Taxonomy" id="759272"/>
    <lineage>
        <taxon>Eukaryota</taxon>
        <taxon>Fungi</taxon>
        <taxon>Dikarya</taxon>
        <taxon>Ascomycota</taxon>
        <taxon>Pezizomycotina</taxon>
        <taxon>Sordariomycetes</taxon>
        <taxon>Sordariomycetidae</taxon>
        <taxon>Sordariales</taxon>
        <taxon>Chaetomiaceae</taxon>
        <taxon>Thermochaetoides</taxon>
    </lineage>
</organism>
<evidence type="ECO:0000256" key="11">
    <source>
        <dbReference type="RuleBase" id="RU000489"/>
    </source>
</evidence>
<proteinExistence type="inferred from homology"/>
<dbReference type="Proteomes" id="UP000008066">
    <property type="component" value="Unassembled WGS sequence"/>
</dbReference>
<evidence type="ECO:0000256" key="1">
    <source>
        <dbReference type="ARBA" id="ARBA00000822"/>
    </source>
</evidence>
<evidence type="ECO:0000256" key="2">
    <source>
        <dbReference type="ARBA" id="ARBA00004613"/>
    </source>
</evidence>
<keyword evidence="9 11" id="KW-0326">Glycosidase</keyword>
<dbReference type="InterPro" id="IPR017853">
    <property type="entry name" value="GH"/>
</dbReference>
<feature type="compositionally biased region" description="Basic and acidic residues" evidence="12">
    <location>
        <begin position="1227"/>
        <end position="1244"/>
    </location>
</feature>
<evidence type="ECO:0000256" key="5">
    <source>
        <dbReference type="ARBA" id="ARBA00022525"/>
    </source>
</evidence>
<dbReference type="InterPro" id="IPR001579">
    <property type="entry name" value="Glyco_hydro_18_chit_AS"/>
</dbReference>
<reference evidence="14 15" key="1">
    <citation type="journal article" date="2011" name="Cell">
        <title>Insight into structure and assembly of the nuclear pore complex by utilizing the genome of a eukaryotic thermophile.</title>
        <authorList>
            <person name="Amlacher S."/>
            <person name="Sarges P."/>
            <person name="Flemming D."/>
            <person name="van Noort V."/>
            <person name="Kunze R."/>
            <person name="Devos D.P."/>
            <person name="Arumugam M."/>
            <person name="Bork P."/>
            <person name="Hurt E."/>
        </authorList>
    </citation>
    <scope>NUCLEOTIDE SEQUENCE [LARGE SCALE GENOMIC DNA]</scope>
    <source>
        <strain evidence="15">DSM 1495 / CBS 144.50 / IMI 039719</strain>
    </source>
</reference>
<name>G0S2M6_CHATD</name>
<evidence type="ECO:0000313" key="14">
    <source>
        <dbReference type="EMBL" id="EGS22259.1"/>
    </source>
</evidence>
<feature type="domain" description="GH18" evidence="13">
    <location>
        <begin position="1"/>
        <end position="267"/>
    </location>
</feature>
<keyword evidence="15" id="KW-1185">Reference proteome</keyword>
<comment type="subcellular location">
    <subcellularLocation>
        <location evidence="2">Secreted</location>
    </subcellularLocation>
</comment>
<dbReference type="InterPro" id="IPR029070">
    <property type="entry name" value="Chitinase_insertion_sf"/>
</dbReference>
<dbReference type="RefSeq" id="XP_006692278.1">
    <property type="nucleotide sequence ID" value="XM_006692215.1"/>
</dbReference>
<dbReference type="GO" id="GO:0005576">
    <property type="term" value="C:extracellular region"/>
    <property type="evidence" value="ECO:0007669"/>
    <property type="project" value="UniProtKB-SubCell"/>
</dbReference>
<dbReference type="PROSITE" id="PS51910">
    <property type="entry name" value="GH18_2"/>
    <property type="match status" value="1"/>
</dbReference>
<dbReference type="Gene3D" id="3.20.20.80">
    <property type="entry name" value="Glycosidases"/>
    <property type="match status" value="1"/>
</dbReference>
<dbReference type="GO" id="GO:0006032">
    <property type="term" value="P:chitin catabolic process"/>
    <property type="evidence" value="ECO:0007669"/>
    <property type="project" value="UniProtKB-KW"/>
</dbReference>
<dbReference type="EMBL" id="GL988040">
    <property type="protein sequence ID" value="EGS22259.1"/>
    <property type="molecule type" value="Genomic_DNA"/>
</dbReference>
<evidence type="ECO:0000259" key="13">
    <source>
        <dbReference type="PROSITE" id="PS51910"/>
    </source>
</evidence>
<evidence type="ECO:0000256" key="3">
    <source>
        <dbReference type="ARBA" id="ARBA00008682"/>
    </source>
</evidence>
<keyword evidence="8" id="KW-0119">Carbohydrate metabolism</keyword>
<keyword evidence="10" id="KW-0624">Polysaccharide degradation</keyword>
<dbReference type="SUPFAM" id="SSF51445">
    <property type="entry name" value="(Trans)glycosidases"/>
    <property type="match status" value="1"/>
</dbReference>
<dbReference type="InterPro" id="IPR001223">
    <property type="entry name" value="Glyco_hydro18_cat"/>
</dbReference>
<dbReference type="Pfam" id="PF00704">
    <property type="entry name" value="Glyco_hydro_18"/>
    <property type="match status" value="1"/>
</dbReference>
<dbReference type="Gene3D" id="3.10.50.10">
    <property type="match status" value="1"/>
</dbReference>
<dbReference type="SMART" id="SM00636">
    <property type="entry name" value="Glyco_18"/>
    <property type="match status" value="1"/>
</dbReference>
<dbReference type="GO" id="GO:0008061">
    <property type="term" value="F:chitin binding"/>
    <property type="evidence" value="ECO:0007669"/>
    <property type="project" value="InterPro"/>
</dbReference>
<gene>
    <name evidence="14" type="ORF">CTHT_0017780</name>
</gene>
<keyword evidence="6 11" id="KW-0378">Hydrolase</keyword>